<dbReference type="EMBL" id="JAEPRB010000127">
    <property type="protein sequence ID" value="KAG2220838.1"/>
    <property type="molecule type" value="Genomic_DNA"/>
</dbReference>
<dbReference type="InterPro" id="IPR050648">
    <property type="entry name" value="F-box_LRR-repeat"/>
</dbReference>
<name>A0A8H7VLF9_9FUNG</name>
<dbReference type="Proteomes" id="UP000646827">
    <property type="component" value="Unassembled WGS sequence"/>
</dbReference>
<sequence>MDKLPSEILQIILYYLDKDQSSIAQVNIASKAFYYASLPHLYQAPSFSTIQRFQTFVQNLNKKAAKCIRTIDLSLTAHRWDAAMDTHILLLSRKAKNIEHLNLCLCHIAPGILYSCATEFKQLRYLSVNGNRHVNDTTMSILIPLLKDIRELDIGATAIRDRSMVLIGKYCQKLESLDVSDCHRITEVGVRCVTTQLPHLSYLRIENCYNVVSMEGEFDGITVEEEGDWEDEEEEEEGEREADIDQDDTNDQLQSSLYYL</sequence>
<feature type="region of interest" description="Disordered" evidence="1">
    <location>
        <begin position="222"/>
        <end position="260"/>
    </location>
</feature>
<dbReference type="Gene3D" id="3.80.10.10">
    <property type="entry name" value="Ribonuclease Inhibitor"/>
    <property type="match status" value="1"/>
</dbReference>
<feature type="compositionally biased region" description="Acidic residues" evidence="1">
    <location>
        <begin position="222"/>
        <end position="250"/>
    </location>
</feature>
<dbReference type="GO" id="GO:0005737">
    <property type="term" value="C:cytoplasm"/>
    <property type="evidence" value="ECO:0007669"/>
    <property type="project" value="TreeGrafter"/>
</dbReference>
<reference evidence="2 3" key="1">
    <citation type="submission" date="2020-12" db="EMBL/GenBank/DDBJ databases">
        <title>Metabolic potential, ecology and presence of endohyphal bacteria is reflected in genomic diversity of Mucoromycotina.</title>
        <authorList>
            <person name="Muszewska A."/>
            <person name="Okrasinska A."/>
            <person name="Steczkiewicz K."/>
            <person name="Drgas O."/>
            <person name="Orlowska M."/>
            <person name="Perlinska-Lenart U."/>
            <person name="Aleksandrzak-Piekarczyk T."/>
            <person name="Szatraj K."/>
            <person name="Zielenkiewicz U."/>
            <person name="Pilsyk S."/>
            <person name="Malc E."/>
            <person name="Mieczkowski P."/>
            <person name="Kruszewska J.S."/>
            <person name="Biernat P."/>
            <person name="Pawlowska J."/>
        </authorList>
    </citation>
    <scope>NUCLEOTIDE SEQUENCE [LARGE SCALE GENOMIC DNA]</scope>
    <source>
        <strain evidence="2 3">CBS 142.35</strain>
    </source>
</reference>
<dbReference type="SUPFAM" id="SSF52047">
    <property type="entry name" value="RNI-like"/>
    <property type="match status" value="1"/>
</dbReference>
<accession>A0A8H7VLF9</accession>
<keyword evidence="3" id="KW-1185">Reference proteome</keyword>
<dbReference type="InterPro" id="IPR006553">
    <property type="entry name" value="Leu-rich_rpt_Cys-con_subtyp"/>
</dbReference>
<evidence type="ECO:0000256" key="1">
    <source>
        <dbReference type="SAM" id="MobiDB-lite"/>
    </source>
</evidence>
<protein>
    <recommendedName>
        <fullName evidence="4">F-box domain-containing protein</fullName>
    </recommendedName>
</protein>
<feature type="compositionally biased region" description="Polar residues" evidence="1">
    <location>
        <begin position="251"/>
        <end position="260"/>
    </location>
</feature>
<dbReference type="AlphaFoldDB" id="A0A8H7VLF9"/>
<dbReference type="InterPro" id="IPR032675">
    <property type="entry name" value="LRR_dom_sf"/>
</dbReference>
<evidence type="ECO:0008006" key="4">
    <source>
        <dbReference type="Google" id="ProtNLM"/>
    </source>
</evidence>
<dbReference type="SMART" id="SM00367">
    <property type="entry name" value="LRR_CC"/>
    <property type="match status" value="2"/>
</dbReference>
<dbReference type="OrthoDB" id="421226at2759"/>
<gene>
    <name evidence="2" type="ORF">INT45_010900</name>
</gene>
<comment type="caution">
    <text evidence="2">The sequence shown here is derived from an EMBL/GenBank/DDBJ whole genome shotgun (WGS) entry which is preliminary data.</text>
</comment>
<evidence type="ECO:0000313" key="3">
    <source>
        <dbReference type="Proteomes" id="UP000646827"/>
    </source>
</evidence>
<dbReference type="PANTHER" id="PTHR13382">
    <property type="entry name" value="MITOCHONDRIAL ATP SYNTHASE COUPLING FACTOR B"/>
    <property type="match status" value="1"/>
</dbReference>
<proteinExistence type="predicted"/>
<evidence type="ECO:0000313" key="2">
    <source>
        <dbReference type="EMBL" id="KAG2220838.1"/>
    </source>
</evidence>
<organism evidence="2 3">
    <name type="scientific">Circinella minor</name>
    <dbReference type="NCBI Taxonomy" id="1195481"/>
    <lineage>
        <taxon>Eukaryota</taxon>
        <taxon>Fungi</taxon>
        <taxon>Fungi incertae sedis</taxon>
        <taxon>Mucoromycota</taxon>
        <taxon>Mucoromycotina</taxon>
        <taxon>Mucoromycetes</taxon>
        <taxon>Mucorales</taxon>
        <taxon>Lichtheimiaceae</taxon>
        <taxon>Circinella</taxon>
    </lineage>
</organism>